<comment type="subunit">
    <text evidence="8">The complex is composed of six subunits: RnfA, RnfB, RnfC, RnfD, RnfE and RnfG.</text>
</comment>
<dbReference type="SUPFAM" id="SSF142019">
    <property type="entry name" value="Nqo1 FMN-binding domain-like"/>
    <property type="match status" value="1"/>
</dbReference>
<dbReference type="GO" id="GO:0022900">
    <property type="term" value="P:electron transport chain"/>
    <property type="evidence" value="ECO:0007669"/>
    <property type="project" value="UniProtKB-UniRule"/>
</dbReference>
<dbReference type="GO" id="GO:0046872">
    <property type="term" value="F:metal ion binding"/>
    <property type="evidence" value="ECO:0007669"/>
    <property type="project" value="UniProtKB-KW"/>
</dbReference>
<keyword evidence="2 8" id="KW-0004">4Fe-4S</keyword>
<evidence type="ECO:0000256" key="7">
    <source>
        <dbReference type="ARBA" id="ARBA00023014"/>
    </source>
</evidence>
<evidence type="ECO:0000313" key="10">
    <source>
        <dbReference type="Proteomes" id="UP001163441"/>
    </source>
</evidence>
<dbReference type="RefSeq" id="WP_158360428.1">
    <property type="nucleotide sequence ID" value="NZ_CP034897.1"/>
</dbReference>
<accession>A0A4D6XML1</accession>
<dbReference type="SUPFAM" id="SSF46548">
    <property type="entry name" value="alpha-helical ferredoxin"/>
    <property type="match status" value="1"/>
</dbReference>
<dbReference type="PROSITE" id="PS00198">
    <property type="entry name" value="4FE4S_FER_1"/>
    <property type="match status" value="2"/>
</dbReference>
<protein>
    <recommendedName>
        <fullName evidence="8">Ion-translocating oxidoreductase complex subunit C</fullName>
        <ecNumber evidence="8">7.-.-.-</ecNumber>
    </recommendedName>
    <alternativeName>
        <fullName evidence="8">Rnf electron transport complex subunit C</fullName>
    </alternativeName>
</protein>
<keyword evidence="8" id="KW-1278">Translocase</keyword>
<feature type="binding site" evidence="8">
    <location>
        <position position="410"/>
    </location>
    <ligand>
        <name>[4Fe-4S] cluster</name>
        <dbReference type="ChEBI" id="CHEBI:49883"/>
        <label>2</label>
    </ligand>
</feature>
<dbReference type="EC" id="7.-.-.-" evidence="8"/>
<dbReference type="NCBIfam" id="TIGR01945">
    <property type="entry name" value="rnfC"/>
    <property type="match status" value="1"/>
</dbReference>
<feature type="binding site" evidence="8">
    <location>
        <position position="368"/>
    </location>
    <ligand>
        <name>[4Fe-4S] cluster</name>
        <dbReference type="ChEBI" id="CHEBI:49883"/>
        <label>1</label>
    </ligand>
</feature>
<evidence type="ECO:0000256" key="5">
    <source>
        <dbReference type="ARBA" id="ARBA00022982"/>
    </source>
</evidence>
<evidence type="ECO:0000256" key="1">
    <source>
        <dbReference type="ARBA" id="ARBA00022448"/>
    </source>
</evidence>
<sequence length="520" mass="60904">MKKKYNFLGGVECISIKEESNNHILSYLPNPKEFFVYIKYNTLKKNMLRVKIHQKVLCGEPLTFGDCFSVPVHSPTSGLIKDIEFYSNYIGFNKENIKITIISDCLDQWVRLKKINNYKLYSAQNLIKIIYQLGVVGLGGAHFSSSKKLMLSINKVHTLVVNAIESDPYITADYCLMNNYLNEIFTGCEIISWISKVKCIYIVIQEDKIELIAQIKLLIKNKKLFQIYIFKKKYPAGSSKIIIKSLTGKEIPYGKHSIDVGYLIFNVSTVYAIKRAVINGEPLIQRIVSFYNYKNNLSKNFLIRIGTPINFFLNYLKIKNNLDYIIYIGGAFMNNLLFDLNYSISKDTNCISIRKREKKEEQSINYSCINCGYCVQVCPVNLLPQKLYLYSKNNNHEKTKEFYIMDCIECQICEKVCPSNIPLVKYFKMEKMTQNKIRIEIQRKKMFFNHFKKREERILNQKKFFYKNKNDFNNKNLIKSNTLEKTLKTECVDKEEIEKNIRKEILRSSIKRAKLKNKTL</sequence>
<dbReference type="HAMAP" id="MF_00461">
    <property type="entry name" value="RsxC_RnfC"/>
    <property type="match status" value="1"/>
</dbReference>
<evidence type="ECO:0000256" key="2">
    <source>
        <dbReference type="ARBA" id="ARBA00022485"/>
    </source>
</evidence>
<keyword evidence="3 8" id="KW-0479">Metal-binding</keyword>
<evidence type="ECO:0000256" key="6">
    <source>
        <dbReference type="ARBA" id="ARBA00023004"/>
    </source>
</evidence>
<keyword evidence="6 8" id="KW-0408">Iron</keyword>
<keyword evidence="4 8" id="KW-0677">Repeat</keyword>
<dbReference type="InterPro" id="IPR026902">
    <property type="entry name" value="RnfC_N"/>
</dbReference>
<feature type="binding site" evidence="8">
    <location>
        <position position="413"/>
    </location>
    <ligand>
        <name>[4Fe-4S] cluster</name>
        <dbReference type="ChEBI" id="CHEBI:49883"/>
        <label>2</label>
    </ligand>
</feature>
<reference evidence="9" key="1">
    <citation type="submission" date="2022-11" db="EMBL/GenBank/DDBJ databases">
        <title>The whole genome sequencing of pests is an important tool to study the evolution of the plant-insect interaction and insecticide resistance.</title>
        <authorList>
            <person name="Kananovich Y."/>
        </authorList>
    </citation>
    <scope>NUCLEOTIDE SEQUENCE</scope>
    <source>
        <strain evidence="9">BSU_Aph_2016</strain>
    </source>
</reference>
<dbReference type="Proteomes" id="UP001163441">
    <property type="component" value="Chromosome"/>
</dbReference>
<keyword evidence="7 8" id="KW-0411">Iron-sulfur</keyword>
<comment type="function">
    <text evidence="8">Part of a membrane-bound complex that couples electron transfer with translocation of ions across the membrane.</text>
</comment>
<dbReference type="InterPro" id="IPR037225">
    <property type="entry name" value="Nuo51_FMN-bd_sf"/>
</dbReference>
<feature type="binding site" evidence="8">
    <location>
        <position position="417"/>
    </location>
    <ligand>
        <name>[4Fe-4S] cluster</name>
        <dbReference type="ChEBI" id="CHEBI:49883"/>
        <label>1</label>
    </ligand>
</feature>
<dbReference type="GO" id="GO:0009055">
    <property type="term" value="F:electron transfer activity"/>
    <property type="evidence" value="ECO:0007669"/>
    <property type="project" value="InterPro"/>
</dbReference>
<dbReference type="InterPro" id="IPR017900">
    <property type="entry name" value="4Fe4S_Fe_S_CS"/>
</dbReference>
<gene>
    <name evidence="9" type="primary">rsxC</name>
    <name evidence="8" type="synonym">rnfC</name>
    <name evidence="9" type="ORF">OWM53_00585</name>
</gene>
<dbReference type="Pfam" id="PF13375">
    <property type="entry name" value="RnfC_N"/>
    <property type="match status" value="1"/>
</dbReference>
<dbReference type="NCBIfam" id="NF003454">
    <property type="entry name" value="PRK05035.1"/>
    <property type="match status" value="1"/>
</dbReference>
<dbReference type="PROSITE" id="PS51379">
    <property type="entry name" value="4FE4S_FER_2"/>
    <property type="match status" value="2"/>
</dbReference>
<organism evidence="9 10">
    <name type="scientific">Buchnera aphidicola</name>
    <name type="common">Aphis craccivora</name>
    <dbReference type="NCBI Taxonomy" id="466616"/>
    <lineage>
        <taxon>Bacteria</taxon>
        <taxon>Pseudomonadati</taxon>
        <taxon>Pseudomonadota</taxon>
        <taxon>Gammaproteobacteria</taxon>
        <taxon>Enterobacterales</taxon>
        <taxon>Erwiniaceae</taxon>
        <taxon>Buchnera</taxon>
    </lineage>
</organism>
<comment type="similarity">
    <text evidence="8">Belongs to the 4Fe4S bacterial-type ferredoxin family. RnfC subfamily.</text>
</comment>
<keyword evidence="1 8" id="KW-0813">Transport</keyword>
<dbReference type="PANTHER" id="PTHR43034">
    <property type="entry name" value="ION-TRANSLOCATING OXIDOREDUCTASE COMPLEX SUBUNIT C"/>
    <property type="match status" value="1"/>
</dbReference>
<feature type="binding site" evidence="8">
    <location>
        <position position="407"/>
    </location>
    <ligand>
        <name>[4Fe-4S] cluster</name>
        <dbReference type="ChEBI" id="CHEBI:49883"/>
        <label>2</label>
    </ligand>
</feature>
<comment type="cofactor">
    <cofactor evidence="8">
        <name>[4Fe-4S] cluster</name>
        <dbReference type="ChEBI" id="CHEBI:49883"/>
    </cofactor>
    <text evidence="8">Binds 2 [4Fe-4S] clusters per subunit.</text>
</comment>
<dbReference type="PANTHER" id="PTHR43034:SF2">
    <property type="entry name" value="ION-TRANSLOCATING OXIDOREDUCTASE COMPLEX SUBUNIT C"/>
    <property type="match status" value="1"/>
</dbReference>
<feature type="binding site" evidence="8">
    <location>
        <position position="371"/>
    </location>
    <ligand>
        <name>[4Fe-4S] cluster</name>
        <dbReference type="ChEBI" id="CHEBI:49883"/>
        <label>1</label>
    </ligand>
</feature>
<dbReference type="GO" id="GO:0005886">
    <property type="term" value="C:plasma membrane"/>
    <property type="evidence" value="ECO:0007669"/>
    <property type="project" value="UniProtKB-SubCell"/>
</dbReference>
<dbReference type="Gene3D" id="3.30.70.20">
    <property type="match status" value="1"/>
</dbReference>
<dbReference type="Gene3D" id="3.40.50.11540">
    <property type="entry name" value="NADH-ubiquinone oxidoreductase 51kDa subunit"/>
    <property type="match status" value="1"/>
</dbReference>
<dbReference type="AlphaFoldDB" id="A0A4D6XML1"/>
<dbReference type="GO" id="GO:0051539">
    <property type="term" value="F:4 iron, 4 sulfur cluster binding"/>
    <property type="evidence" value="ECO:0007669"/>
    <property type="project" value="UniProtKB-KW"/>
</dbReference>
<name>A0A4D6XML1_9GAMM</name>
<keyword evidence="5 8" id="KW-0249">Electron transport</keyword>
<keyword evidence="8" id="KW-0997">Cell inner membrane</keyword>
<dbReference type="Pfam" id="PF12838">
    <property type="entry name" value="Fer4_7"/>
    <property type="match status" value="1"/>
</dbReference>
<dbReference type="EMBL" id="CP113403">
    <property type="protein sequence ID" value="WAI18051.1"/>
    <property type="molecule type" value="Genomic_DNA"/>
</dbReference>
<proteinExistence type="inferred from homology"/>
<dbReference type="Pfam" id="PF01512">
    <property type="entry name" value="Complex1_51K"/>
    <property type="match status" value="1"/>
</dbReference>
<dbReference type="OrthoDB" id="9767754at2"/>
<comment type="subcellular location">
    <subcellularLocation>
        <location evidence="8">Cell inner membrane</location>
        <topology evidence="8">Peripheral membrane protein</topology>
    </subcellularLocation>
</comment>
<feature type="binding site" evidence="8">
    <location>
        <position position="378"/>
    </location>
    <ligand>
        <name>[4Fe-4S] cluster</name>
        <dbReference type="ChEBI" id="CHEBI:49883"/>
        <label>2</label>
    </ligand>
</feature>
<dbReference type="InterPro" id="IPR017896">
    <property type="entry name" value="4Fe4S_Fe-S-bd"/>
</dbReference>
<dbReference type="InterPro" id="IPR011538">
    <property type="entry name" value="Nuo51_FMN-bd"/>
</dbReference>
<evidence type="ECO:0000313" key="9">
    <source>
        <dbReference type="EMBL" id="WAI18051.1"/>
    </source>
</evidence>
<keyword evidence="8" id="KW-1003">Cell membrane</keyword>
<evidence type="ECO:0000256" key="8">
    <source>
        <dbReference type="HAMAP-Rule" id="MF_00461"/>
    </source>
</evidence>
<evidence type="ECO:0000256" key="3">
    <source>
        <dbReference type="ARBA" id="ARBA00022723"/>
    </source>
</evidence>
<dbReference type="InterPro" id="IPR010208">
    <property type="entry name" value="Ion_transpt_RnfC/RsxC"/>
</dbReference>
<feature type="binding site" evidence="8">
    <location>
        <position position="374"/>
    </location>
    <ligand>
        <name>[4Fe-4S] cluster</name>
        <dbReference type="ChEBI" id="CHEBI:49883"/>
        <label>1</label>
    </ligand>
</feature>
<evidence type="ECO:0000256" key="4">
    <source>
        <dbReference type="ARBA" id="ARBA00022737"/>
    </source>
</evidence>
<keyword evidence="8" id="KW-0472">Membrane</keyword>